<dbReference type="AlphaFoldDB" id="A0A3B0C522"/>
<dbReference type="Gene3D" id="3.30.360.10">
    <property type="entry name" value="Dihydrodipicolinate Reductase, domain 2"/>
    <property type="match status" value="1"/>
</dbReference>
<evidence type="ECO:0000313" key="5">
    <source>
        <dbReference type="Proteomes" id="UP000282311"/>
    </source>
</evidence>
<dbReference type="InterPro" id="IPR050463">
    <property type="entry name" value="Gfo/Idh/MocA_oxidrdct_glycsds"/>
</dbReference>
<dbReference type="OrthoDB" id="9815825at2"/>
<evidence type="ECO:0000313" key="4">
    <source>
        <dbReference type="EMBL" id="RKN79224.1"/>
    </source>
</evidence>
<feature type="domain" description="Gfo/Idh/MocA-like oxidoreductase N-terminal" evidence="2">
    <location>
        <begin position="4"/>
        <end position="126"/>
    </location>
</feature>
<comment type="caution">
    <text evidence="4">The sequence shown here is derived from an EMBL/GenBank/DDBJ whole genome shotgun (WGS) entry which is preliminary data.</text>
</comment>
<evidence type="ECO:0000259" key="2">
    <source>
        <dbReference type="Pfam" id="PF01408"/>
    </source>
</evidence>
<dbReference type="SUPFAM" id="SSF51735">
    <property type="entry name" value="NAD(P)-binding Rossmann-fold domains"/>
    <property type="match status" value="1"/>
</dbReference>
<organism evidence="4 5">
    <name type="scientific">Paenibacillus ginsengarvi</name>
    <dbReference type="NCBI Taxonomy" id="400777"/>
    <lineage>
        <taxon>Bacteria</taxon>
        <taxon>Bacillati</taxon>
        <taxon>Bacillota</taxon>
        <taxon>Bacilli</taxon>
        <taxon>Bacillales</taxon>
        <taxon>Paenibacillaceae</taxon>
        <taxon>Paenibacillus</taxon>
    </lineage>
</organism>
<evidence type="ECO:0000259" key="3">
    <source>
        <dbReference type="Pfam" id="PF22725"/>
    </source>
</evidence>
<dbReference type="Pfam" id="PF22725">
    <property type="entry name" value="GFO_IDH_MocA_C3"/>
    <property type="match status" value="1"/>
</dbReference>
<dbReference type="InterPro" id="IPR036291">
    <property type="entry name" value="NAD(P)-bd_dom_sf"/>
</dbReference>
<dbReference type="InterPro" id="IPR000683">
    <property type="entry name" value="Gfo/Idh/MocA-like_OxRdtase_N"/>
</dbReference>
<gene>
    <name evidence="4" type="ORF">D7M11_21325</name>
</gene>
<reference evidence="4 5" key="1">
    <citation type="journal article" date="2007" name="Int. J. Syst. Evol. Microbiol.">
        <title>Paenibacillus ginsengarvi sp. nov., isolated from soil from ginseng cultivation.</title>
        <authorList>
            <person name="Yoon M.H."/>
            <person name="Ten L.N."/>
            <person name="Im W.T."/>
        </authorList>
    </citation>
    <scope>NUCLEOTIDE SEQUENCE [LARGE SCALE GENOMIC DNA]</scope>
    <source>
        <strain evidence="4 5">KCTC 13059</strain>
    </source>
</reference>
<accession>A0A3B0C522</accession>
<keyword evidence="1" id="KW-0560">Oxidoreductase</keyword>
<dbReference type="SUPFAM" id="SSF55347">
    <property type="entry name" value="Glyceraldehyde-3-phosphate dehydrogenase-like, C-terminal domain"/>
    <property type="match status" value="1"/>
</dbReference>
<keyword evidence="5" id="KW-1185">Reference proteome</keyword>
<dbReference type="Proteomes" id="UP000282311">
    <property type="component" value="Unassembled WGS sequence"/>
</dbReference>
<dbReference type="GO" id="GO:0016491">
    <property type="term" value="F:oxidoreductase activity"/>
    <property type="evidence" value="ECO:0007669"/>
    <property type="project" value="UniProtKB-KW"/>
</dbReference>
<protein>
    <submittedName>
        <fullName evidence="4">Gfo/Idh/MocA family oxidoreductase</fullName>
    </submittedName>
</protein>
<proteinExistence type="predicted"/>
<dbReference type="RefSeq" id="WP_120749279.1">
    <property type="nucleotide sequence ID" value="NZ_RBAH01000016.1"/>
</dbReference>
<dbReference type="InterPro" id="IPR055170">
    <property type="entry name" value="GFO_IDH_MocA-like_dom"/>
</dbReference>
<dbReference type="EMBL" id="RBAH01000016">
    <property type="protein sequence ID" value="RKN79224.1"/>
    <property type="molecule type" value="Genomic_DNA"/>
</dbReference>
<dbReference type="GO" id="GO:0000166">
    <property type="term" value="F:nucleotide binding"/>
    <property type="evidence" value="ECO:0007669"/>
    <property type="project" value="InterPro"/>
</dbReference>
<dbReference type="Pfam" id="PF01408">
    <property type="entry name" value="GFO_IDH_MocA"/>
    <property type="match status" value="1"/>
</dbReference>
<feature type="domain" description="GFO/IDH/MocA-like oxidoreductase" evidence="3">
    <location>
        <begin position="134"/>
        <end position="253"/>
    </location>
</feature>
<dbReference type="PANTHER" id="PTHR43818:SF11">
    <property type="entry name" value="BCDNA.GH03377"/>
    <property type="match status" value="1"/>
</dbReference>
<dbReference type="PANTHER" id="PTHR43818">
    <property type="entry name" value="BCDNA.GH03377"/>
    <property type="match status" value="1"/>
</dbReference>
<sequence length="325" mass="36349">MTKLRFGFIGTGGISHWHGTQLLELSKDVELKALADPSADSRSRFKHKFGLNETAEYDDYRIMLEQERLDAVVICSPHTVHFRQAMDAFAAGCHVLVEKPMTCSSQEAEVLLTAAREAGKLLQVSYQRHFQPEFLYIRRAIQEGTIGKLTSVTACLYQEWKQLTAGSWRTKPELSGGGMLMDSGSHIVDMLLWTTNMTPAEVKPVMQRHGAPVEIDSFTAIRFAEGAVASLNVVGYAQGWHETYMFCGEDGAIQYDNGRITLRRLGQEPVRPELPQRETNQDKSFVDAIAGRHEVLVPGEFALKVVRLTEQIYKAAGYDPIQAND</sequence>
<evidence type="ECO:0000256" key="1">
    <source>
        <dbReference type="ARBA" id="ARBA00023002"/>
    </source>
</evidence>
<dbReference type="Gene3D" id="3.40.50.720">
    <property type="entry name" value="NAD(P)-binding Rossmann-like Domain"/>
    <property type="match status" value="1"/>
</dbReference>
<name>A0A3B0C522_9BACL</name>